<proteinExistence type="predicted"/>
<dbReference type="Proteomes" id="UP000789524">
    <property type="component" value="Unassembled WGS sequence"/>
</dbReference>
<reference evidence="2" key="1">
    <citation type="submission" date="2021-09" db="EMBL/GenBank/DDBJ databases">
        <authorList>
            <person name="Martin H S."/>
        </authorList>
    </citation>
    <scope>NUCLEOTIDE SEQUENCE</scope>
</reference>
<sequence>MKVIIVLSALLVLSSAETYSAENDDFDVEKLVSDPASLGAFLDCFNDKGACDELSGDFKKDLREAVEEACKKCTDAQKHIFKRFLEVVKVQKVDDYKIFQQIYDPENKYLSALEAAIAKY</sequence>
<dbReference type="EMBL" id="CAKASE010000050">
    <property type="protein sequence ID" value="CAG9563972.1"/>
    <property type="molecule type" value="Genomic_DNA"/>
</dbReference>
<comment type="caution">
    <text evidence="2">The sequence shown here is derived from an EMBL/GenBank/DDBJ whole genome shotgun (WGS) entry which is preliminary data.</text>
</comment>
<accession>A0A8J2QN32</accession>
<evidence type="ECO:0000313" key="3">
    <source>
        <dbReference type="Proteomes" id="UP000789524"/>
    </source>
</evidence>
<dbReference type="InterPro" id="IPR005055">
    <property type="entry name" value="A10/PebIII"/>
</dbReference>
<dbReference type="PANTHER" id="PTHR11257:SF13">
    <property type="entry name" value="GEO07322P1"/>
    <property type="match status" value="1"/>
</dbReference>
<dbReference type="Pfam" id="PF03392">
    <property type="entry name" value="OS-D"/>
    <property type="match status" value="1"/>
</dbReference>
<dbReference type="InterPro" id="IPR036682">
    <property type="entry name" value="OS_D_A10/PebIII_sf"/>
</dbReference>
<evidence type="ECO:0000313" key="2">
    <source>
        <dbReference type="EMBL" id="CAG9563972.1"/>
    </source>
</evidence>
<dbReference type="OrthoDB" id="7256944at2759"/>
<name>A0A8J2QN32_9NEOP</name>
<feature type="signal peptide" evidence="1">
    <location>
        <begin position="1"/>
        <end position="16"/>
    </location>
</feature>
<organism evidence="2 3">
    <name type="scientific">Danaus chrysippus</name>
    <name type="common">African queen</name>
    <dbReference type="NCBI Taxonomy" id="151541"/>
    <lineage>
        <taxon>Eukaryota</taxon>
        <taxon>Metazoa</taxon>
        <taxon>Ecdysozoa</taxon>
        <taxon>Arthropoda</taxon>
        <taxon>Hexapoda</taxon>
        <taxon>Insecta</taxon>
        <taxon>Pterygota</taxon>
        <taxon>Neoptera</taxon>
        <taxon>Endopterygota</taxon>
        <taxon>Lepidoptera</taxon>
        <taxon>Glossata</taxon>
        <taxon>Ditrysia</taxon>
        <taxon>Papilionoidea</taxon>
        <taxon>Nymphalidae</taxon>
        <taxon>Danainae</taxon>
        <taxon>Danaini</taxon>
        <taxon>Danaina</taxon>
        <taxon>Danaus</taxon>
        <taxon>Anosia</taxon>
    </lineage>
</organism>
<dbReference type="Gene3D" id="1.10.2080.10">
    <property type="entry name" value="Insect odorant-binding protein A10/Ejaculatory bulb-specific protein 3"/>
    <property type="match status" value="1"/>
</dbReference>
<dbReference type="SUPFAM" id="SSF100910">
    <property type="entry name" value="Chemosensory protein Csp2"/>
    <property type="match status" value="1"/>
</dbReference>
<keyword evidence="1" id="KW-0732">Signal</keyword>
<gene>
    <name evidence="2" type="ORF">DCHRY22_LOCUS5036</name>
</gene>
<keyword evidence="3" id="KW-1185">Reference proteome</keyword>
<protein>
    <submittedName>
        <fullName evidence="2">(African queen) hypothetical protein</fullName>
    </submittedName>
</protein>
<dbReference type="PANTHER" id="PTHR11257">
    <property type="entry name" value="CHEMOSENSORY PROTEIN-RELATED"/>
    <property type="match status" value="1"/>
</dbReference>
<evidence type="ECO:0000256" key="1">
    <source>
        <dbReference type="SAM" id="SignalP"/>
    </source>
</evidence>
<feature type="chain" id="PRO_5035149002" evidence="1">
    <location>
        <begin position="17"/>
        <end position="120"/>
    </location>
</feature>
<dbReference type="AlphaFoldDB" id="A0A8J2QN32"/>